<feature type="transmembrane region" description="Helical" evidence="1">
    <location>
        <begin position="156"/>
        <end position="178"/>
    </location>
</feature>
<evidence type="ECO:0000259" key="2">
    <source>
        <dbReference type="PROSITE" id="PS50887"/>
    </source>
</evidence>
<evidence type="ECO:0000313" key="4">
    <source>
        <dbReference type="Proteomes" id="UP001458946"/>
    </source>
</evidence>
<dbReference type="InterPro" id="IPR043128">
    <property type="entry name" value="Rev_trsase/Diguanyl_cyclase"/>
</dbReference>
<dbReference type="NCBIfam" id="TIGR00254">
    <property type="entry name" value="GGDEF"/>
    <property type="match status" value="1"/>
</dbReference>
<dbReference type="PANTHER" id="PTHR45138:SF9">
    <property type="entry name" value="DIGUANYLATE CYCLASE DGCM-RELATED"/>
    <property type="match status" value="1"/>
</dbReference>
<gene>
    <name evidence="3" type="ORF">Dxin01_01178</name>
</gene>
<dbReference type="EMBL" id="BAABRN010000009">
    <property type="protein sequence ID" value="GAA5501446.1"/>
    <property type="molecule type" value="Genomic_DNA"/>
</dbReference>
<proteinExistence type="predicted"/>
<dbReference type="InterPro" id="IPR000160">
    <property type="entry name" value="GGDEF_dom"/>
</dbReference>
<evidence type="ECO:0000256" key="1">
    <source>
        <dbReference type="SAM" id="Phobius"/>
    </source>
</evidence>
<feature type="transmembrane region" description="Helical" evidence="1">
    <location>
        <begin position="54"/>
        <end position="71"/>
    </location>
</feature>
<dbReference type="PROSITE" id="PS50887">
    <property type="entry name" value="GGDEF"/>
    <property type="match status" value="1"/>
</dbReference>
<reference evidence="3 4" key="1">
    <citation type="submission" date="2024-02" db="EMBL/GenBank/DDBJ databases">
        <title>Deinococcus xinjiangensis NBRC 107630.</title>
        <authorList>
            <person name="Ichikawa N."/>
            <person name="Katano-Makiyama Y."/>
            <person name="Hidaka K."/>
        </authorList>
    </citation>
    <scope>NUCLEOTIDE SEQUENCE [LARGE SCALE GENOMIC DNA]</scope>
    <source>
        <strain evidence="3 4">NBRC 107630</strain>
    </source>
</reference>
<dbReference type="InterPro" id="IPR050469">
    <property type="entry name" value="Diguanylate_Cyclase"/>
</dbReference>
<keyword evidence="1" id="KW-0472">Membrane</keyword>
<keyword evidence="1" id="KW-0812">Transmembrane</keyword>
<dbReference type="Gene3D" id="3.30.70.270">
    <property type="match status" value="1"/>
</dbReference>
<feature type="domain" description="GGDEF" evidence="2">
    <location>
        <begin position="222"/>
        <end position="354"/>
    </location>
</feature>
<feature type="transmembrane region" description="Helical" evidence="1">
    <location>
        <begin position="108"/>
        <end position="124"/>
    </location>
</feature>
<organism evidence="3 4">
    <name type="scientific">Deinococcus xinjiangensis</name>
    <dbReference type="NCBI Taxonomy" id="457454"/>
    <lineage>
        <taxon>Bacteria</taxon>
        <taxon>Thermotogati</taxon>
        <taxon>Deinococcota</taxon>
        <taxon>Deinococci</taxon>
        <taxon>Deinococcales</taxon>
        <taxon>Deinococcaceae</taxon>
        <taxon>Deinococcus</taxon>
    </lineage>
</organism>
<evidence type="ECO:0000313" key="3">
    <source>
        <dbReference type="EMBL" id="GAA5501446.1"/>
    </source>
</evidence>
<dbReference type="Pfam" id="PF00990">
    <property type="entry name" value="GGDEF"/>
    <property type="match status" value="1"/>
</dbReference>
<dbReference type="CDD" id="cd01949">
    <property type="entry name" value="GGDEF"/>
    <property type="match status" value="1"/>
</dbReference>
<comment type="caution">
    <text evidence="3">The sequence shown here is derived from an EMBL/GenBank/DDBJ whole genome shotgun (WGS) entry which is preliminary data.</text>
</comment>
<dbReference type="InterPro" id="IPR029787">
    <property type="entry name" value="Nucleotide_cyclase"/>
</dbReference>
<name>A0ABP9V9S8_9DEIO</name>
<sequence>MSAGPTASTDWLTRFARVKRQSLLLFFGGGTLMALVSLFLPYKHAPEPWLGQQFFVLTFLVGFLGSALIWLRPQALQAGRLDVLLFVMGNLCVLTATTAEVLRFGTQTSAMVTLWPVVFAAGFLGRRLLNWQFAVSALCIMVMTLVKANYVSKNLAWFIDAVVLALPILFTGLAVSFFREAATREAEELTRMASTDPLTGLSNRRELPKQFGELLTRAPNSSLVALVMLDVDHFKAINDRYGHHTGDLVLQDFAHTLRSHARSSDLVVRLGGEEFMWITTAQEPRELIYRVERLRETFFRLSGAKAVTVSAGAAYWPDAQLCHAEQLAELMQAADWALYRAKTGGRNRLCIDQISAAPLVS</sequence>
<dbReference type="SMART" id="SM00267">
    <property type="entry name" value="GGDEF"/>
    <property type="match status" value="1"/>
</dbReference>
<feature type="transmembrane region" description="Helical" evidence="1">
    <location>
        <begin position="83"/>
        <end position="102"/>
    </location>
</feature>
<dbReference type="SUPFAM" id="SSF55073">
    <property type="entry name" value="Nucleotide cyclase"/>
    <property type="match status" value="1"/>
</dbReference>
<feature type="transmembrane region" description="Helical" evidence="1">
    <location>
        <begin position="131"/>
        <end position="150"/>
    </location>
</feature>
<feature type="transmembrane region" description="Helical" evidence="1">
    <location>
        <begin position="23"/>
        <end position="42"/>
    </location>
</feature>
<protein>
    <recommendedName>
        <fullName evidence="2">GGDEF domain-containing protein</fullName>
    </recommendedName>
</protein>
<dbReference type="Proteomes" id="UP001458946">
    <property type="component" value="Unassembled WGS sequence"/>
</dbReference>
<accession>A0ABP9V9S8</accession>
<dbReference type="PANTHER" id="PTHR45138">
    <property type="entry name" value="REGULATORY COMPONENTS OF SENSORY TRANSDUCTION SYSTEM"/>
    <property type="match status" value="1"/>
</dbReference>
<keyword evidence="1" id="KW-1133">Transmembrane helix</keyword>
<keyword evidence="4" id="KW-1185">Reference proteome</keyword>
<dbReference type="RefSeq" id="WP_353541415.1">
    <property type="nucleotide sequence ID" value="NZ_BAABRN010000009.1"/>
</dbReference>